<keyword evidence="3" id="KW-1185">Reference proteome</keyword>
<name>A0A4U0WI43_9PEZI</name>
<proteinExistence type="predicted"/>
<evidence type="ECO:0000313" key="2">
    <source>
        <dbReference type="EMBL" id="TKA62297.1"/>
    </source>
</evidence>
<dbReference type="AlphaFoldDB" id="A0A4U0WI43"/>
<protein>
    <submittedName>
        <fullName evidence="2">Uncharacterized protein</fullName>
    </submittedName>
</protein>
<gene>
    <name evidence="2" type="ORF">B0A49_08452</name>
</gene>
<accession>A0A4U0WI43</accession>
<dbReference type="EMBL" id="NAJN01001590">
    <property type="protein sequence ID" value="TKA62297.1"/>
    <property type="molecule type" value="Genomic_DNA"/>
</dbReference>
<sequence>MEREGALMQETPGCKKPIERAGMPPDTEHHLSPSVPHSLTPSPPVDQLARPTDASAEQATRLLAQDFVWRRAWNRCPAQKGLLVVTTAPFAVDLRPHARWAVTSAMRASPTDAANLLSGRGALSRKPLSTSS</sequence>
<comment type="caution">
    <text evidence="2">The sequence shown here is derived from an EMBL/GenBank/DDBJ whole genome shotgun (WGS) entry which is preliminary data.</text>
</comment>
<reference evidence="2 3" key="1">
    <citation type="submission" date="2017-03" db="EMBL/GenBank/DDBJ databases">
        <title>Genomes of endolithic fungi from Antarctica.</title>
        <authorList>
            <person name="Coleine C."/>
            <person name="Masonjones S."/>
            <person name="Stajich J.E."/>
        </authorList>
    </citation>
    <scope>NUCLEOTIDE SEQUENCE [LARGE SCALE GENOMIC DNA]</scope>
    <source>
        <strain evidence="2 3">CCFEE 5187</strain>
    </source>
</reference>
<dbReference type="Proteomes" id="UP000308768">
    <property type="component" value="Unassembled WGS sequence"/>
</dbReference>
<evidence type="ECO:0000256" key="1">
    <source>
        <dbReference type="SAM" id="MobiDB-lite"/>
    </source>
</evidence>
<organism evidence="2 3">
    <name type="scientific">Cryomyces minteri</name>
    <dbReference type="NCBI Taxonomy" id="331657"/>
    <lineage>
        <taxon>Eukaryota</taxon>
        <taxon>Fungi</taxon>
        <taxon>Dikarya</taxon>
        <taxon>Ascomycota</taxon>
        <taxon>Pezizomycotina</taxon>
        <taxon>Dothideomycetes</taxon>
        <taxon>Dothideomycetes incertae sedis</taxon>
        <taxon>Cryomyces</taxon>
    </lineage>
</organism>
<feature type="region of interest" description="Disordered" evidence="1">
    <location>
        <begin position="1"/>
        <end position="57"/>
    </location>
</feature>
<evidence type="ECO:0000313" key="3">
    <source>
        <dbReference type="Proteomes" id="UP000308768"/>
    </source>
</evidence>